<dbReference type="AlphaFoldDB" id="V6F3L1"/>
<dbReference type="InterPro" id="IPR004843">
    <property type="entry name" value="Calcineurin-like_PHP"/>
</dbReference>
<dbReference type="STRING" id="1430440.MGMSRv2__1848"/>
<organism evidence="2 3">
    <name type="scientific">Magnetospirillum gryphiswaldense (strain DSM 6361 / JCM 21280 / NBRC 15271 / MSR-1)</name>
    <dbReference type="NCBI Taxonomy" id="431944"/>
    <lineage>
        <taxon>Bacteria</taxon>
        <taxon>Pseudomonadati</taxon>
        <taxon>Pseudomonadota</taxon>
        <taxon>Alphaproteobacteria</taxon>
        <taxon>Rhodospirillales</taxon>
        <taxon>Rhodospirillaceae</taxon>
        <taxon>Magnetospirillum</taxon>
    </lineage>
</organism>
<sequence length="253" mass="27749">MNSPEAQVDPSNNPCVPVGACVYAIGDIHGRVDLLRGLLELIAADVERRAPARLALVFLGDFIDRGPHSRQVVECLMAGPPPGPLAAAQWICLKGNHEEVMLDFLDNVAVGRGWCAYGGLDTVRSYAASLPASGWERDLKAVQAVLARNLPKAHRDFLAGLPVCHQEGDYLFVHAGIRPGIALEHQDPADLLWIRHEFLDDGRWHGKVVVHGHTPTPEPEVRHNRIGIDTRAYDSNRLTALVLHGASRDFLRT</sequence>
<dbReference type="HOGENOM" id="CLU_023125_4_1_5"/>
<evidence type="ECO:0000313" key="2">
    <source>
        <dbReference type="EMBL" id="CDK99063.1"/>
    </source>
</evidence>
<name>V6F3L1_MAGGM</name>
<dbReference type="eggNOG" id="COG0639">
    <property type="taxonomic scope" value="Bacteria"/>
</dbReference>
<protein>
    <submittedName>
        <fullName evidence="2">Serine/threonine-specific protein phosphatase</fullName>
    </submittedName>
</protein>
<dbReference type="PANTHER" id="PTHR42850:SF4">
    <property type="entry name" value="ZINC-DEPENDENT ENDOPOLYPHOSPHATASE"/>
    <property type="match status" value="1"/>
</dbReference>
<dbReference type="PANTHER" id="PTHR42850">
    <property type="entry name" value="METALLOPHOSPHOESTERASE"/>
    <property type="match status" value="1"/>
</dbReference>
<dbReference type="GO" id="GO:0005737">
    <property type="term" value="C:cytoplasm"/>
    <property type="evidence" value="ECO:0007669"/>
    <property type="project" value="TreeGrafter"/>
</dbReference>
<evidence type="ECO:0000313" key="3">
    <source>
        <dbReference type="Proteomes" id="UP000018922"/>
    </source>
</evidence>
<accession>V6F3L1</accession>
<dbReference type="InterPro" id="IPR029052">
    <property type="entry name" value="Metallo-depent_PP-like"/>
</dbReference>
<dbReference type="KEGG" id="mgy:MGMSRv2__1848"/>
<dbReference type="Gene3D" id="3.60.21.10">
    <property type="match status" value="1"/>
</dbReference>
<feature type="domain" description="Calcineurin-like phosphoesterase" evidence="1">
    <location>
        <begin position="22"/>
        <end position="222"/>
    </location>
</feature>
<reference evidence="2 3" key="1">
    <citation type="journal article" date="2014" name="Genome Announc.">
        <title>Complete genome sequence of Magnetospirillum gryphiswaldense MSR-1.</title>
        <authorList>
            <person name="Wang X."/>
            <person name="Wang Q."/>
            <person name="Zhang W."/>
            <person name="Wang Y."/>
            <person name="Li L."/>
            <person name="Wen T."/>
            <person name="Zhang T."/>
            <person name="Zhang Y."/>
            <person name="Xu J."/>
            <person name="Hu J."/>
            <person name="Li S."/>
            <person name="Liu L."/>
            <person name="Liu J."/>
            <person name="Jiang W."/>
            <person name="Tian J."/>
            <person name="Li Y."/>
            <person name="Schuler D."/>
            <person name="Wang L."/>
            <person name="Li J."/>
        </authorList>
    </citation>
    <scope>NUCLEOTIDE SEQUENCE [LARGE SCALE GENOMIC DNA]</scope>
    <source>
        <strain evidence="3">DSM 6361 / JCM 21280 / NBRC 15271 / MSR-1</strain>
    </source>
</reference>
<dbReference type="GO" id="GO:0008803">
    <property type="term" value="F:bis(5'-nucleosyl)-tetraphosphatase (symmetrical) activity"/>
    <property type="evidence" value="ECO:0007669"/>
    <property type="project" value="TreeGrafter"/>
</dbReference>
<dbReference type="Pfam" id="PF00149">
    <property type="entry name" value="Metallophos"/>
    <property type="match status" value="1"/>
</dbReference>
<dbReference type="InterPro" id="IPR050126">
    <property type="entry name" value="Ap4A_hydrolase"/>
</dbReference>
<dbReference type="SUPFAM" id="SSF56300">
    <property type="entry name" value="Metallo-dependent phosphatases"/>
    <property type="match status" value="1"/>
</dbReference>
<keyword evidence="3" id="KW-1185">Reference proteome</keyword>
<dbReference type="GO" id="GO:0016791">
    <property type="term" value="F:phosphatase activity"/>
    <property type="evidence" value="ECO:0007669"/>
    <property type="project" value="TreeGrafter"/>
</dbReference>
<dbReference type="EMBL" id="HG794546">
    <property type="protein sequence ID" value="CDK99063.1"/>
    <property type="molecule type" value="Genomic_DNA"/>
</dbReference>
<proteinExistence type="predicted"/>
<dbReference type="Proteomes" id="UP000018922">
    <property type="component" value="Chromosome I"/>
</dbReference>
<gene>
    <name evidence="2" type="ordered locus">MGMSRv2__1848</name>
</gene>
<evidence type="ECO:0000259" key="1">
    <source>
        <dbReference type="Pfam" id="PF00149"/>
    </source>
</evidence>
<dbReference type="CDD" id="cd00144">
    <property type="entry name" value="MPP_PPP_family"/>
    <property type="match status" value="1"/>
</dbReference>
<dbReference type="GO" id="GO:0110154">
    <property type="term" value="P:RNA decapping"/>
    <property type="evidence" value="ECO:0007669"/>
    <property type="project" value="TreeGrafter"/>
</dbReference>